<dbReference type="PROSITE" id="PS51686">
    <property type="entry name" value="SAM_MT_RSMB_NOP"/>
    <property type="match status" value="1"/>
</dbReference>
<dbReference type="InterPro" id="IPR006027">
    <property type="entry name" value="NusB_RsmB_TIM44"/>
</dbReference>
<reference evidence="8 9" key="1">
    <citation type="submission" date="2009-10" db="EMBL/GenBank/DDBJ databases">
        <authorList>
            <person name="Harkins D.M."/>
            <person name="Madupu R."/>
            <person name="Durkin A.S."/>
            <person name="Torralba M."/>
            <person name="Methe B."/>
            <person name="Sutton G.G."/>
            <person name="Strausberg R.L."/>
            <person name="Nelson K.E."/>
        </authorList>
    </citation>
    <scope>NUCLEOTIDE SEQUENCE [LARGE SCALE GENOMIC DNA]</scope>
    <source>
        <strain evidence="8 9">F0264</strain>
    </source>
</reference>
<evidence type="ECO:0000256" key="6">
    <source>
        <dbReference type="PROSITE-ProRule" id="PRU01023"/>
    </source>
</evidence>
<evidence type="ECO:0000256" key="3">
    <source>
        <dbReference type="ARBA" id="ARBA00022679"/>
    </source>
</evidence>
<evidence type="ECO:0000313" key="8">
    <source>
        <dbReference type="EMBL" id="EEY35852.1"/>
    </source>
</evidence>
<dbReference type="InterPro" id="IPR018314">
    <property type="entry name" value="RsmB/NOL1/NOP2-like_CS"/>
</dbReference>
<organism evidence="8 9">
    <name type="scientific">Pseudoleptotrichia goodfellowii F0264</name>
    <dbReference type="NCBI Taxonomy" id="596323"/>
    <lineage>
        <taxon>Bacteria</taxon>
        <taxon>Fusobacteriati</taxon>
        <taxon>Fusobacteriota</taxon>
        <taxon>Fusobacteriia</taxon>
        <taxon>Fusobacteriales</taxon>
        <taxon>Leptotrichiaceae</taxon>
        <taxon>Pseudoleptotrichia</taxon>
    </lineage>
</organism>
<dbReference type="CDD" id="cd02440">
    <property type="entry name" value="AdoMet_MTases"/>
    <property type="match status" value="1"/>
</dbReference>
<dbReference type="Gene3D" id="3.40.50.150">
    <property type="entry name" value="Vaccinia Virus protein VP39"/>
    <property type="match status" value="1"/>
</dbReference>
<evidence type="ECO:0000313" key="9">
    <source>
        <dbReference type="Proteomes" id="UP000004226"/>
    </source>
</evidence>
<accession>D0GJC1</accession>
<feature type="binding site" evidence="6">
    <location>
        <begin position="258"/>
        <end position="264"/>
    </location>
    <ligand>
        <name>S-adenosyl-L-methionine</name>
        <dbReference type="ChEBI" id="CHEBI:59789"/>
    </ligand>
</feature>
<evidence type="ECO:0000256" key="5">
    <source>
        <dbReference type="ARBA" id="ARBA00022884"/>
    </source>
</evidence>
<protein>
    <submittedName>
        <fullName evidence="8">Putative ribosomal RNA small subunit methyltransferase B</fullName>
        <ecNumber evidence="8">2.1.1.-</ecNumber>
    </submittedName>
</protein>
<dbReference type="Pfam" id="PF01029">
    <property type="entry name" value="NusB"/>
    <property type="match status" value="1"/>
</dbReference>
<evidence type="ECO:0000256" key="2">
    <source>
        <dbReference type="ARBA" id="ARBA00022603"/>
    </source>
</evidence>
<keyword evidence="5 6" id="KW-0694">RNA-binding</keyword>
<feature type="domain" description="SAM-dependent MTase RsmB/NOP-type" evidence="7">
    <location>
        <begin position="157"/>
        <end position="440"/>
    </location>
</feature>
<dbReference type="InterPro" id="IPR001678">
    <property type="entry name" value="MeTrfase_RsmB-F_NOP2_dom"/>
</dbReference>
<dbReference type="Pfam" id="PF22458">
    <property type="entry name" value="RsmF-B_ferredox"/>
    <property type="match status" value="1"/>
</dbReference>
<dbReference type="RefSeq" id="WP_006806572.1">
    <property type="nucleotide sequence ID" value="NZ_ADAD01000035.1"/>
</dbReference>
<dbReference type="GO" id="GO:0003723">
    <property type="term" value="F:RNA binding"/>
    <property type="evidence" value="ECO:0007669"/>
    <property type="project" value="UniProtKB-UniRule"/>
</dbReference>
<sequence length="442" mass="51355">MNNKKDLKNQKDNIKIDIVNLLDEIMSGKYSNIQLNHYFKTKNYLKKEKLFITNIINITIKNLIYIDYLLEKTVKNIQKRKIKQLLRISVAQLFFTEADNAGVLYEAVEVAKIINNHQSGFVNATLQSVLRNKDEIIENIPKDRKDGILYSYPQWFVNKMKVDYPEDYIDIMKSYKSRSYLSVRYNSKKLTKDRFEKILSEVKSGILFSADEVYYLSNSNIFDTEEYKNGNIIIQDASSYLAVKNLNVEKGDVVLDACAAPGGKSLAILQNFEPELLVAEDIHEHKIKILENMKKKYNFSNLKVVLNDATQIESLNMKFDKILLDVPCSGLGVLRKKPEKIYDLTGEQIKSLKKLQKKIFDSAYNSLKENGIILYSTCTFSINENTNNLEYFLEKYRDLVIEEVVIPENVDIRKDQWGGVYITHKNIYNDGFYIAKLRKKQL</sequence>
<dbReference type="Pfam" id="PF01189">
    <property type="entry name" value="Methyltr_RsmB-F"/>
    <property type="match status" value="1"/>
</dbReference>
<comment type="caution">
    <text evidence="8">The sequence shown here is derived from an EMBL/GenBank/DDBJ whole genome shotgun (WGS) entry which is preliminary data.</text>
</comment>
<evidence type="ECO:0000256" key="4">
    <source>
        <dbReference type="ARBA" id="ARBA00022691"/>
    </source>
</evidence>
<comment type="similarity">
    <text evidence="1 6">Belongs to the class I-like SAM-binding methyltransferase superfamily. RsmB/NOP family.</text>
</comment>
<dbReference type="InterPro" id="IPR054728">
    <property type="entry name" value="RsmB-like_ferredoxin"/>
</dbReference>
<dbReference type="EMBL" id="ADAD01000035">
    <property type="protein sequence ID" value="EEY35852.1"/>
    <property type="molecule type" value="Genomic_DNA"/>
</dbReference>
<gene>
    <name evidence="8" type="ORF">HMPREF0554_1014</name>
</gene>
<keyword evidence="9" id="KW-1185">Reference proteome</keyword>
<feature type="binding site" evidence="6">
    <location>
        <position position="308"/>
    </location>
    <ligand>
        <name>S-adenosyl-L-methionine</name>
        <dbReference type="ChEBI" id="CHEBI:59789"/>
    </ligand>
</feature>
<dbReference type="GO" id="GO:0001510">
    <property type="term" value="P:RNA methylation"/>
    <property type="evidence" value="ECO:0007669"/>
    <property type="project" value="InterPro"/>
</dbReference>
<feature type="active site" description="Nucleophile" evidence="6">
    <location>
        <position position="378"/>
    </location>
</feature>
<dbReference type="InterPro" id="IPR049560">
    <property type="entry name" value="MeTrfase_RsmB-F_NOP2_cat"/>
</dbReference>
<dbReference type="Gene3D" id="3.30.70.1170">
    <property type="entry name" value="Sun protein, domain 3"/>
    <property type="match status" value="1"/>
</dbReference>
<dbReference type="AlphaFoldDB" id="D0GJC1"/>
<dbReference type="GO" id="GO:0006355">
    <property type="term" value="P:regulation of DNA-templated transcription"/>
    <property type="evidence" value="ECO:0007669"/>
    <property type="project" value="InterPro"/>
</dbReference>
<dbReference type="Proteomes" id="UP000004226">
    <property type="component" value="Unassembled WGS sequence"/>
</dbReference>
<dbReference type="Gene3D" id="1.10.940.10">
    <property type="entry name" value="NusB-like"/>
    <property type="match status" value="1"/>
</dbReference>
<evidence type="ECO:0000259" key="7">
    <source>
        <dbReference type="PROSITE" id="PS51686"/>
    </source>
</evidence>
<name>D0GJC1_9FUSO</name>
<dbReference type="SUPFAM" id="SSF48013">
    <property type="entry name" value="NusB-like"/>
    <property type="match status" value="1"/>
</dbReference>
<feature type="binding site" evidence="6">
    <location>
        <position position="325"/>
    </location>
    <ligand>
        <name>S-adenosyl-L-methionine</name>
        <dbReference type="ChEBI" id="CHEBI:59789"/>
    </ligand>
</feature>
<dbReference type="eggNOG" id="COG0781">
    <property type="taxonomic scope" value="Bacteria"/>
</dbReference>
<proteinExistence type="inferred from homology"/>
<keyword evidence="4 6" id="KW-0949">S-adenosyl-L-methionine</keyword>
<dbReference type="InterPro" id="IPR023267">
    <property type="entry name" value="RCMT"/>
</dbReference>
<dbReference type="PANTHER" id="PTHR22807">
    <property type="entry name" value="NOP2 YEAST -RELATED NOL1/NOP2/FMU SUN DOMAIN-CONTAINING"/>
    <property type="match status" value="1"/>
</dbReference>
<dbReference type="EC" id="2.1.1.-" evidence="8"/>
<feature type="binding site" evidence="6">
    <location>
        <position position="281"/>
    </location>
    <ligand>
        <name>S-adenosyl-L-methionine</name>
        <dbReference type="ChEBI" id="CHEBI:59789"/>
    </ligand>
</feature>
<dbReference type="InterPro" id="IPR029063">
    <property type="entry name" value="SAM-dependent_MTases_sf"/>
</dbReference>
<dbReference type="NCBIfam" id="NF011494">
    <property type="entry name" value="PRK14902.1"/>
    <property type="match status" value="1"/>
</dbReference>
<keyword evidence="2 6" id="KW-0489">Methyltransferase</keyword>
<dbReference type="PRINTS" id="PR02008">
    <property type="entry name" value="RCMTFAMILY"/>
</dbReference>
<dbReference type="PANTHER" id="PTHR22807:SF53">
    <property type="entry name" value="RIBOSOMAL RNA SMALL SUBUNIT METHYLTRANSFERASE B-RELATED"/>
    <property type="match status" value="1"/>
</dbReference>
<dbReference type="SUPFAM" id="SSF53335">
    <property type="entry name" value="S-adenosyl-L-methionine-dependent methyltransferases"/>
    <property type="match status" value="1"/>
</dbReference>
<dbReference type="GO" id="GO:0008173">
    <property type="term" value="F:RNA methyltransferase activity"/>
    <property type="evidence" value="ECO:0007669"/>
    <property type="project" value="InterPro"/>
</dbReference>
<dbReference type="PROSITE" id="PS01153">
    <property type="entry name" value="NOL1_NOP2_SUN"/>
    <property type="match status" value="1"/>
</dbReference>
<dbReference type="InterPro" id="IPR035926">
    <property type="entry name" value="NusB-like_sf"/>
</dbReference>
<evidence type="ECO:0000256" key="1">
    <source>
        <dbReference type="ARBA" id="ARBA00007494"/>
    </source>
</evidence>
<keyword evidence="3 6" id="KW-0808">Transferase</keyword>
<dbReference type="eggNOG" id="COG0144">
    <property type="taxonomic scope" value="Bacteria"/>
</dbReference>